<gene>
    <name evidence="2" type="ORF">H4696_001525</name>
</gene>
<protein>
    <submittedName>
        <fullName evidence="2">Uncharacterized protein</fullName>
    </submittedName>
</protein>
<proteinExistence type="predicted"/>
<dbReference type="Proteomes" id="UP000631670">
    <property type="component" value="Unassembled WGS sequence"/>
</dbReference>
<feature type="compositionally biased region" description="Low complexity" evidence="1">
    <location>
        <begin position="1"/>
        <end position="22"/>
    </location>
</feature>
<name>A0ABR9HU35_9PSEU</name>
<reference evidence="2 3" key="1">
    <citation type="submission" date="2020-10" db="EMBL/GenBank/DDBJ databases">
        <title>Sequencing the genomes of 1000 actinobacteria strains.</title>
        <authorList>
            <person name="Klenk H.-P."/>
        </authorList>
    </citation>
    <scope>NUCLEOTIDE SEQUENCE [LARGE SCALE GENOMIC DNA]</scope>
    <source>
        <strain evidence="2 3">DSM 44653</strain>
    </source>
</reference>
<feature type="region of interest" description="Disordered" evidence="1">
    <location>
        <begin position="1"/>
        <end position="32"/>
    </location>
</feature>
<evidence type="ECO:0000313" key="3">
    <source>
        <dbReference type="Proteomes" id="UP000631670"/>
    </source>
</evidence>
<evidence type="ECO:0000313" key="2">
    <source>
        <dbReference type="EMBL" id="MBE1494425.1"/>
    </source>
</evidence>
<dbReference type="EMBL" id="JADBEG010000001">
    <property type="protein sequence ID" value="MBE1494425.1"/>
    <property type="molecule type" value="Genomic_DNA"/>
</dbReference>
<comment type="caution">
    <text evidence="2">The sequence shown here is derived from an EMBL/GenBank/DDBJ whole genome shotgun (WGS) entry which is preliminary data.</text>
</comment>
<sequence>MTSCRTPLLPTAATTAPVQQQRCPRRPIPPVL</sequence>
<keyword evidence="3" id="KW-1185">Reference proteome</keyword>
<organism evidence="2 3">
    <name type="scientific">Amycolatopsis lexingtonensis</name>
    <dbReference type="NCBI Taxonomy" id="218822"/>
    <lineage>
        <taxon>Bacteria</taxon>
        <taxon>Bacillati</taxon>
        <taxon>Actinomycetota</taxon>
        <taxon>Actinomycetes</taxon>
        <taxon>Pseudonocardiales</taxon>
        <taxon>Pseudonocardiaceae</taxon>
        <taxon>Amycolatopsis</taxon>
    </lineage>
</organism>
<accession>A0ABR9HU35</accession>
<evidence type="ECO:0000256" key="1">
    <source>
        <dbReference type="SAM" id="MobiDB-lite"/>
    </source>
</evidence>